<organism evidence="2 3">
    <name type="scientific">Abiotrophia defectiva</name>
    <name type="common">Streptococcus defectivus</name>
    <dbReference type="NCBI Taxonomy" id="46125"/>
    <lineage>
        <taxon>Bacteria</taxon>
        <taxon>Bacillati</taxon>
        <taxon>Bacillota</taxon>
        <taxon>Bacilli</taxon>
        <taxon>Lactobacillales</taxon>
        <taxon>Aerococcaceae</taxon>
        <taxon>Abiotrophia</taxon>
    </lineage>
</organism>
<feature type="coiled-coil region" evidence="1">
    <location>
        <begin position="56"/>
        <end position="83"/>
    </location>
</feature>
<comment type="caution">
    <text evidence="2">The sequence shown here is derived from an EMBL/GenBank/DDBJ whole genome shotgun (WGS) entry which is preliminary data.</text>
</comment>
<accession>A0A929MTM9</accession>
<dbReference type="Proteomes" id="UP000757900">
    <property type="component" value="Unassembled WGS sequence"/>
</dbReference>
<sequence length="106" mass="12089">MNTTMKEMQAIEREAEALRRDYQEQVTALGQVGEEELAEVIAQFDQVTQALVAEEEAQLEARYQVAQEELASTQETSQALVEQVLAGQREHWLQHILTKVVDNYGR</sequence>
<keyword evidence="1" id="KW-0175">Coiled coil</keyword>
<dbReference type="EMBL" id="JABZFV010000112">
    <property type="protein sequence ID" value="MBF0935024.1"/>
    <property type="molecule type" value="Genomic_DNA"/>
</dbReference>
<evidence type="ECO:0000313" key="3">
    <source>
        <dbReference type="Proteomes" id="UP000757900"/>
    </source>
</evidence>
<protein>
    <recommendedName>
        <fullName evidence="4">V/A-type H+-transporting ATPase subunit G/H</fullName>
    </recommendedName>
</protein>
<gene>
    <name evidence="2" type="ORF">HXK00_05205</name>
</gene>
<feature type="coiled-coil region" evidence="1">
    <location>
        <begin position="1"/>
        <end position="28"/>
    </location>
</feature>
<evidence type="ECO:0008006" key="4">
    <source>
        <dbReference type="Google" id="ProtNLM"/>
    </source>
</evidence>
<name>A0A929MTM9_ABIDE</name>
<evidence type="ECO:0000256" key="1">
    <source>
        <dbReference type="SAM" id="Coils"/>
    </source>
</evidence>
<dbReference type="AlphaFoldDB" id="A0A929MTM9"/>
<evidence type="ECO:0000313" key="2">
    <source>
        <dbReference type="EMBL" id="MBF0935024.1"/>
    </source>
</evidence>
<proteinExistence type="predicted"/>
<reference evidence="2" key="1">
    <citation type="submission" date="2020-04" db="EMBL/GenBank/DDBJ databases">
        <title>Deep metagenomics examines the oral microbiome during advanced dental caries in children, revealing novel taxa and co-occurrences with host molecules.</title>
        <authorList>
            <person name="Baker J.L."/>
            <person name="Morton J.T."/>
            <person name="Dinis M."/>
            <person name="Alvarez R."/>
            <person name="Tran N.C."/>
            <person name="Knight R."/>
            <person name="Edlund A."/>
        </authorList>
    </citation>
    <scope>NUCLEOTIDE SEQUENCE</scope>
    <source>
        <strain evidence="2">JCVI_23_bin.16</strain>
    </source>
</reference>